<feature type="region of interest" description="Disordered" evidence="5">
    <location>
        <begin position="1"/>
        <end position="45"/>
    </location>
</feature>
<dbReference type="GO" id="GO:0004805">
    <property type="term" value="F:trehalose-phosphatase activity"/>
    <property type="evidence" value="ECO:0007669"/>
    <property type="project" value="UniProtKB-EC"/>
</dbReference>
<dbReference type="NCBIfam" id="TIGR00685">
    <property type="entry name" value="T6PP"/>
    <property type="match status" value="1"/>
</dbReference>
<dbReference type="SUPFAM" id="SSF56784">
    <property type="entry name" value="HAD-like"/>
    <property type="match status" value="1"/>
</dbReference>
<comment type="pathway">
    <text evidence="1 4">Glycan biosynthesis; trehalose biosynthesis.</text>
</comment>
<comment type="function">
    <text evidence="4">Removes the phosphate from trehalose 6-phosphate to produce free trehalose.</text>
</comment>
<comment type="cofactor">
    <cofactor evidence="4">
        <name>Mg(2+)</name>
        <dbReference type="ChEBI" id="CHEBI:18420"/>
    </cofactor>
</comment>
<protein>
    <recommendedName>
        <fullName evidence="4">Trehalose 6-phosphate phosphatase</fullName>
        <ecNumber evidence="4">3.1.3.12</ecNumber>
    </recommendedName>
</protein>
<evidence type="ECO:0000256" key="2">
    <source>
        <dbReference type="ARBA" id="ARBA00008770"/>
    </source>
</evidence>
<name>A0ABS1FC24_9PROT</name>
<dbReference type="InterPro" id="IPR044651">
    <property type="entry name" value="OTSB-like"/>
</dbReference>
<comment type="caution">
    <text evidence="6">The sequence shown here is derived from an EMBL/GenBank/DDBJ whole genome shotgun (WGS) entry which is preliminary data.</text>
</comment>
<feature type="compositionally biased region" description="Low complexity" evidence="5">
    <location>
        <begin position="36"/>
        <end position="45"/>
    </location>
</feature>
<dbReference type="Proteomes" id="UP000652760">
    <property type="component" value="Unassembled WGS sequence"/>
</dbReference>
<evidence type="ECO:0000256" key="3">
    <source>
        <dbReference type="ARBA" id="ARBA00022801"/>
    </source>
</evidence>
<sequence length="307" mass="32461">MQAVPSSRPLHSRGAPAPASHRVPTGSGAEDPALTSLPQSGSLSAPPSALAEFDAFAASLRGRTPALFLDYDGTLADIAPRPELAAMPDEARAVVRRLSALCPVAFVSGRDLDDLTAMVAVDGLVYAGSHGFDLRGPDLRRQVGVDYVPDLDAADRRLRDRLDGVAGALVERKRFAIAIHTRQVAQPEKPSVAEAVRAVADAQPRLRMTGGKELFELRPNLPWDKGRAVLALMEALGLEGSGTMPIYLGDDETDEDAFRALTARGEGGGIGIRVMEEPAATAATWSLRDPAEAAAFLGRLADWLAQG</sequence>
<accession>A0ABS1FC24</accession>
<dbReference type="EC" id="3.1.3.12" evidence="4"/>
<keyword evidence="7" id="KW-1185">Reference proteome</keyword>
<dbReference type="PANTHER" id="PTHR43768:SF3">
    <property type="entry name" value="TREHALOSE 6-PHOSPHATE PHOSPHATASE"/>
    <property type="match status" value="1"/>
</dbReference>
<reference evidence="7" key="1">
    <citation type="submission" date="2021-01" db="EMBL/GenBank/DDBJ databases">
        <title>Genome public.</title>
        <authorList>
            <person name="Liu C."/>
            <person name="Sun Q."/>
        </authorList>
    </citation>
    <scope>NUCLEOTIDE SEQUENCE [LARGE SCALE GENOMIC DNA]</scope>
    <source>
        <strain evidence="7">YIM B02556</strain>
    </source>
</reference>
<keyword evidence="4" id="KW-0479">Metal-binding</keyword>
<dbReference type="NCBIfam" id="TIGR01484">
    <property type="entry name" value="HAD-SF-IIB"/>
    <property type="match status" value="1"/>
</dbReference>
<evidence type="ECO:0000256" key="1">
    <source>
        <dbReference type="ARBA" id="ARBA00005199"/>
    </source>
</evidence>
<dbReference type="InterPro" id="IPR006379">
    <property type="entry name" value="HAD-SF_hydro_IIB"/>
</dbReference>
<evidence type="ECO:0000256" key="5">
    <source>
        <dbReference type="SAM" id="MobiDB-lite"/>
    </source>
</evidence>
<dbReference type="Pfam" id="PF02358">
    <property type="entry name" value="Trehalose_PPase"/>
    <property type="match status" value="1"/>
</dbReference>
<evidence type="ECO:0000256" key="4">
    <source>
        <dbReference type="RuleBase" id="RU361117"/>
    </source>
</evidence>
<comment type="similarity">
    <text evidence="2 4">Belongs to the trehalose phosphatase family.</text>
</comment>
<keyword evidence="3 4" id="KW-0378">Hydrolase</keyword>
<dbReference type="Gene3D" id="3.30.70.1020">
    <property type="entry name" value="Trehalose-6-phosphate phosphatase related protein, domain 2"/>
    <property type="match status" value="1"/>
</dbReference>
<keyword evidence="4" id="KW-0460">Magnesium</keyword>
<dbReference type="Gene3D" id="3.40.50.1000">
    <property type="entry name" value="HAD superfamily/HAD-like"/>
    <property type="match status" value="1"/>
</dbReference>
<gene>
    <name evidence="6" type="primary">otsB</name>
    <name evidence="6" type="ORF">JHL17_26425</name>
</gene>
<evidence type="ECO:0000313" key="7">
    <source>
        <dbReference type="Proteomes" id="UP000652760"/>
    </source>
</evidence>
<dbReference type="PANTHER" id="PTHR43768">
    <property type="entry name" value="TREHALOSE 6-PHOSPHATE PHOSPHATASE"/>
    <property type="match status" value="1"/>
</dbReference>
<proteinExistence type="inferred from homology"/>
<comment type="catalytic activity">
    <reaction evidence="4">
        <text>alpha,alpha-trehalose 6-phosphate + H2O = alpha,alpha-trehalose + phosphate</text>
        <dbReference type="Rhea" id="RHEA:23420"/>
        <dbReference type="ChEBI" id="CHEBI:15377"/>
        <dbReference type="ChEBI" id="CHEBI:16551"/>
        <dbReference type="ChEBI" id="CHEBI:43474"/>
        <dbReference type="ChEBI" id="CHEBI:58429"/>
        <dbReference type="EC" id="3.1.3.12"/>
    </reaction>
</comment>
<dbReference type="InterPro" id="IPR003337">
    <property type="entry name" value="Trehalose_PPase"/>
</dbReference>
<evidence type="ECO:0000313" key="6">
    <source>
        <dbReference type="EMBL" id="MBK1840942.1"/>
    </source>
</evidence>
<dbReference type="InterPro" id="IPR023214">
    <property type="entry name" value="HAD_sf"/>
</dbReference>
<dbReference type="InterPro" id="IPR036412">
    <property type="entry name" value="HAD-like_sf"/>
</dbReference>
<organism evidence="6 7">
    <name type="scientific">Azospirillum endophyticum</name>
    <dbReference type="NCBI Taxonomy" id="2800326"/>
    <lineage>
        <taxon>Bacteria</taxon>
        <taxon>Pseudomonadati</taxon>
        <taxon>Pseudomonadota</taxon>
        <taxon>Alphaproteobacteria</taxon>
        <taxon>Rhodospirillales</taxon>
        <taxon>Azospirillaceae</taxon>
        <taxon>Azospirillum</taxon>
    </lineage>
</organism>
<dbReference type="EMBL" id="JAENHM010000072">
    <property type="protein sequence ID" value="MBK1840942.1"/>
    <property type="molecule type" value="Genomic_DNA"/>
</dbReference>